<dbReference type="InterPro" id="IPR043143">
    <property type="entry name" value="Mal/L-sulf/L-lact_DH-like_NADP"/>
</dbReference>
<dbReference type="SUPFAM" id="SSF89733">
    <property type="entry name" value="L-sulfolactate dehydrogenase-like"/>
    <property type="match status" value="1"/>
</dbReference>
<dbReference type="Gene3D" id="1.10.1530.10">
    <property type="match status" value="1"/>
</dbReference>
<dbReference type="Pfam" id="PF02615">
    <property type="entry name" value="Ldh_2"/>
    <property type="match status" value="1"/>
</dbReference>
<comment type="caution">
    <text evidence="3">The sequence shown here is derived from an EMBL/GenBank/DDBJ whole genome shotgun (WGS) entry which is preliminary data.</text>
</comment>
<accession>A0ABQ9G1A1</accession>
<dbReference type="InterPro" id="IPR043144">
    <property type="entry name" value="Mal/L-sulf/L-lact_DH-like_ah"/>
</dbReference>
<gene>
    <name evidence="3" type="ORF">KUTeg_000219</name>
</gene>
<evidence type="ECO:0000313" key="4">
    <source>
        <dbReference type="Proteomes" id="UP001217089"/>
    </source>
</evidence>
<evidence type="ECO:0000256" key="1">
    <source>
        <dbReference type="ARBA" id="ARBA00006056"/>
    </source>
</evidence>
<protein>
    <recommendedName>
        <fullName evidence="5">Malate dehydrogenase</fullName>
    </recommendedName>
</protein>
<keyword evidence="2" id="KW-0560">Oxidoreductase</keyword>
<evidence type="ECO:0008006" key="5">
    <source>
        <dbReference type="Google" id="ProtNLM"/>
    </source>
</evidence>
<dbReference type="Proteomes" id="UP001217089">
    <property type="component" value="Unassembled WGS sequence"/>
</dbReference>
<sequence length="245" mass="26165">MATKEVVVSSAKVLNFIERCMVAVGTSREHARILGNVLLSADERGHHSHGLNRLGPVVGTFCMNLAISKAREAGIGWISVRGSNHFGIAQWYGLMAQEQGLIGMAFTNTSPGLVPTRAKVNTLGTSPICVVAPAKGEDSFILDMATTSVARGKETKDPTKAAGLLPLGGTEQSGGYKGYGLSMMVEIFCSILSGATWGPHVRKFKEYKDPANLGQCFVAIDPAVFEDGFSERLQQLLSHCRGLEP</sequence>
<proteinExistence type="inferred from homology"/>
<feature type="non-terminal residue" evidence="3">
    <location>
        <position position="245"/>
    </location>
</feature>
<comment type="similarity">
    <text evidence="1">Belongs to the LDH2/MDH2 oxidoreductase family.</text>
</comment>
<organism evidence="3 4">
    <name type="scientific">Tegillarca granosa</name>
    <name type="common">Malaysian cockle</name>
    <name type="synonym">Anadara granosa</name>
    <dbReference type="NCBI Taxonomy" id="220873"/>
    <lineage>
        <taxon>Eukaryota</taxon>
        <taxon>Metazoa</taxon>
        <taxon>Spiralia</taxon>
        <taxon>Lophotrochozoa</taxon>
        <taxon>Mollusca</taxon>
        <taxon>Bivalvia</taxon>
        <taxon>Autobranchia</taxon>
        <taxon>Pteriomorphia</taxon>
        <taxon>Arcoida</taxon>
        <taxon>Arcoidea</taxon>
        <taxon>Arcidae</taxon>
        <taxon>Tegillarca</taxon>
    </lineage>
</organism>
<dbReference type="Gene3D" id="3.30.1370.60">
    <property type="entry name" value="Hypothetical oxidoreductase yiak, domain 2"/>
    <property type="match status" value="2"/>
</dbReference>
<dbReference type="InterPro" id="IPR003767">
    <property type="entry name" value="Malate/L-lactate_DH-like"/>
</dbReference>
<reference evidence="3 4" key="1">
    <citation type="submission" date="2022-12" db="EMBL/GenBank/DDBJ databases">
        <title>Chromosome-level genome of Tegillarca granosa.</title>
        <authorList>
            <person name="Kim J."/>
        </authorList>
    </citation>
    <scope>NUCLEOTIDE SEQUENCE [LARGE SCALE GENOMIC DNA]</scope>
    <source>
        <strain evidence="3">Teg-2019</strain>
        <tissue evidence="3">Adductor muscle</tissue>
    </source>
</reference>
<dbReference type="InterPro" id="IPR036111">
    <property type="entry name" value="Mal/L-sulfo/L-lacto_DH-like_sf"/>
</dbReference>
<keyword evidence="4" id="KW-1185">Reference proteome</keyword>
<dbReference type="PANTHER" id="PTHR11091">
    <property type="entry name" value="OXIDOREDUCTASE-RELATED"/>
    <property type="match status" value="1"/>
</dbReference>
<evidence type="ECO:0000256" key="2">
    <source>
        <dbReference type="ARBA" id="ARBA00023002"/>
    </source>
</evidence>
<dbReference type="PANTHER" id="PTHR11091:SF0">
    <property type="entry name" value="MALATE DEHYDROGENASE"/>
    <property type="match status" value="1"/>
</dbReference>
<name>A0ABQ9G1A1_TEGGR</name>
<evidence type="ECO:0000313" key="3">
    <source>
        <dbReference type="EMBL" id="KAJ8321748.1"/>
    </source>
</evidence>
<dbReference type="EMBL" id="JARBDR010000018">
    <property type="protein sequence ID" value="KAJ8321748.1"/>
    <property type="molecule type" value="Genomic_DNA"/>
</dbReference>